<protein>
    <submittedName>
        <fullName evidence="1">Uncharacterized protein</fullName>
    </submittedName>
</protein>
<evidence type="ECO:0000313" key="1">
    <source>
        <dbReference type="EMBL" id="WHO09136.1"/>
    </source>
</evidence>
<keyword evidence="2" id="KW-1185">Reference proteome</keyword>
<gene>
    <name evidence="1" type="ORF">KZ699_04910</name>
</gene>
<accession>A0ABY8RNN0</accession>
<sequence>MAVDKFFVFVGKSLQNRAFAPAPVKGLSVFPDQNAEAYSFVVKPA</sequence>
<name>A0ABY8RNN0_9HYPH</name>
<dbReference type="Proteomes" id="UP001225611">
    <property type="component" value="Chromosome 1"/>
</dbReference>
<dbReference type="RefSeq" id="WP_269698069.1">
    <property type="nucleotide sequence ID" value="NZ_CP080387.1"/>
</dbReference>
<proteinExistence type="predicted"/>
<dbReference type="EMBL" id="CP080387">
    <property type="protein sequence ID" value="WHO09136.1"/>
    <property type="molecule type" value="Genomic_DNA"/>
</dbReference>
<reference evidence="1 2" key="1">
    <citation type="journal article" date="2023" name="Syst. Appl. Microbiol.">
        <title>Agrobacterium cucumeris sp. nov. isolated from crazy roots on cucumber (Cucumis sativus).</title>
        <authorList>
            <person name="Warabieda M."/>
            <person name="Kuzmanovic N."/>
            <person name="Trzcinski P."/>
            <person name="Pulawska J."/>
        </authorList>
    </citation>
    <scope>NUCLEOTIDE SEQUENCE [LARGE SCALE GENOMIC DNA]</scope>
    <source>
        <strain evidence="1 2">O132</strain>
    </source>
</reference>
<evidence type="ECO:0000313" key="2">
    <source>
        <dbReference type="Proteomes" id="UP001225611"/>
    </source>
</evidence>
<organism evidence="1 2">
    <name type="scientific">Agrobacterium cucumeris</name>
    <dbReference type="NCBI Taxonomy" id="2862866"/>
    <lineage>
        <taxon>Bacteria</taxon>
        <taxon>Pseudomonadati</taxon>
        <taxon>Pseudomonadota</taxon>
        <taxon>Alphaproteobacteria</taxon>
        <taxon>Hyphomicrobiales</taxon>
        <taxon>Rhizobiaceae</taxon>
        <taxon>Rhizobium/Agrobacterium group</taxon>
        <taxon>Agrobacterium</taxon>
    </lineage>
</organism>